<accession>A0A7S3D916</accession>
<gene>
    <name evidence="1" type="ORF">PBIL07802_LOCUS12481</name>
</gene>
<dbReference type="AlphaFoldDB" id="A0A7S3D916"/>
<name>A0A7S3D916_9EUKA</name>
<reference evidence="1" key="1">
    <citation type="submission" date="2021-01" db="EMBL/GenBank/DDBJ databases">
        <authorList>
            <person name="Corre E."/>
            <person name="Pelletier E."/>
            <person name="Niang G."/>
            <person name="Scheremetjew M."/>
            <person name="Finn R."/>
            <person name="Kale V."/>
            <person name="Holt S."/>
            <person name="Cochrane G."/>
            <person name="Meng A."/>
            <person name="Brown T."/>
            <person name="Cohen L."/>
        </authorList>
    </citation>
    <scope>NUCLEOTIDE SEQUENCE</scope>
    <source>
        <strain evidence="1">NIES-2562</strain>
    </source>
</reference>
<dbReference type="EMBL" id="HBIB01019140">
    <property type="protein sequence ID" value="CAE0250281.1"/>
    <property type="molecule type" value="Transcribed_RNA"/>
</dbReference>
<dbReference type="Gene3D" id="1.25.40.10">
    <property type="entry name" value="Tetratricopeptide repeat domain"/>
    <property type="match status" value="1"/>
</dbReference>
<dbReference type="InterPro" id="IPR011990">
    <property type="entry name" value="TPR-like_helical_dom_sf"/>
</dbReference>
<proteinExistence type="predicted"/>
<protein>
    <recommendedName>
        <fullName evidence="2">Pentatricopeptide repeat-containing protein</fullName>
    </recommendedName>
</protein>
<evidence type="ECO:0000313" key="1">
    <source>
        <dbReference type="EMBL" id="CAE0250281.1"/>
    </source>
</evidence>
<sequence>MAQNMMAMGKKEELKQHVSQSLQVFPDDIDLQRMAVEVFGEGQGAARAESTAFALHEMGVTSLHYFDLAIRAYAATGRVAYAYQLLHHAYQKGLIPSSTKAFGRCVEAIMRACGERGHPRLALRVFDMWNHTSAQPKPSPLPLYEALANCGAMETMHAILTESKKLMSAEEDVLVRRLQVKAKHRSHLLPHLRTPVYLIKQ</sequence>
<organism evidence="1">
    <name type="scientific">Palpitomonas bilix</name>
    <dbReference type="NCBI Taxonomy" id="652834"/>
    <lineage>
        <taxon>Eukaryota</taxon>
        <taxon>Eukaryota incertae sedis</taxon>
    </lineage>
</organism>
<evidence type="ECO:0008006" key="2">
    <source>
        <dbReference type="Google" id="ProtNLM"/>
    </source>
</evidence>